<protein>
    <submittedName>
        <fullName evidence="1">Uncharacterized protein</fullName>
    </submittedName>
</protein>
<sequence>MAAASEITDLILPFLHPPMIFGGDTSNLKAMTLGPDAPFIPGNSFPSLVNLKLRGMGRGVHATTSTLMDLLSNCPRLETFEVHFPLRDLANNDQQSNNRPPLPLNYLKALWMSHTSVTSAFGLLAQLELPAITTVRLTNLATNRSRAPIPRNLVLPLAHMGLTQLDILEGGKHSGPETPFGLHFIAHGPGPDGPTATTKTARTGLLVHVSFLRTRDRALAEQYTHEQGVFWDVLRALPTRAVTALRMSALRAAHLKRVALIVGDDRAESAMPLESVVVRSVKAGSATEQREAVAYLARVLLPYDYELEADADGWGGSASTSRREADAPVAVAVAAAAPRLRELTIELNRAWKPGMGDLLVTALRERKARGYPLRSVACSALSVRDTELEGRMREHVVGDVKVTTRKLWEIRKVPEVWMVKNDYWRLYPESLARTVNGWGLPENT</sequence>
<evidence type="ECO:0000313" key="2">
    <source>
        <dbReference type="Proteomes" id="UP000230002"/>
    </source>
</evidence>
<name>A0A2G8SJT0_9APHY</name>
<evidence type="ECO:0000313" key="1">
    <source>
        <dbReference type="EMBL" id="PIL34022.1"/>
    </source>
</evidence>
<proteinExistence type="predicted"/>
<dbReference type="STRING" id="1077348.A0A2G8SJT0"/>
<organism evidence="1 2">
    <name type="scientific">Ganoderma sinense ZZ0214-1</name>
    <dbReference type="NCBI Taxonomy" id="1077348"/>
    <lineage>
        <taxon>Eukaryota</taxon>
        <taxon>Fungi</taxon>
        <taxon>Dikarya</taxon>
        <taxon>Basidiomycota</taxon>
        <taxon>Agaricomycotina</taxon>
        <taxon>Agaricomycetes</taxon>
        <taxon>Polyporales</taxon>
        <taxon>Polyporaceae</taxon>
        <taxon>Ganoderma</taxon>
    </lineage>
</organism>
<reference evidence="1 2" key="1">
    <citation type="journal article" date="2015" name="Sci. Rep.">
        <title>Chromosome-level genome map provides insights into diverse defense mechanisms in the medicinal fungus Ganoderma sinense.</title>
        <authorList>
            <person name="Zhu Y."/>
            <person name="Xu J."/>
            <person name="Sun C."/>
            <person name="Zhou S."/>
            <person name="Xu H."/>
            <person name="Nelson D.R."/>
            <person name="Qian J."/>
            <person name="Song J."/>
            <person name="Luo H."/>
            <person name="Xiang L."/>
            <person name="Li Y."/>
            <person name="Xu Z."/>
            <person name="Ji A."/>
            <person name="Wang L."/>
            <person name="Lu S."/>
            <person name="Hayward A."/>
            <person name="Sun W."/>
            <person name="Li X."/>
            <person name="Schwartz D.C."/>
            <person name="Wang Y."/>
            <person name="Chen S."/>
        </authorList>
    </citation>
    <scope>NUCLEOTIDE SEQUENCE [LARGE SCALE GENOMIC DNA]</scope>
    <source>
        <strain evidence="1 2">ZZ0214-1</strain>
    </source>
</reference>
<dbReference type="Proteomes" id="UP000230002">
    <property type="component" value="Unassembled WGS sequence"/>
</dbReference>
<dbReference type="AlphaFoldDB" id="A0A2G8SJT0"/>
<dbReference type="OrthoDB" id="2756672at2759"/>
<gene>
    <name evidence="1" type="ORF">GSI_03730</name>
</gene>
<dbReference type="EMBL" id="AYKW01000006">
    <property type="protein sequence ID" value="PIL34022.1"/>
    <property type="molecule type" value="Genomic_DNA"/>
</dbReference>
<keyword evidence="2" id="KW-1185">Reference proteome</keyword>
<comment type="caution">
    <text evidence="1">The sequence shown here is derived from an EMBL/GenBank/DDBJ whole genome shotgun (WGS) entry which is preliminary data.</text>
</comment>
<accession>A0A2G8SJT0</accession>